<protein>
    <submittedName>
        <fullName evidence="2">Uncharacterized protein</fullName>
    </submittedName>
</protein>
<organism evidence="2 3">
    <name type="scientific">Aspergillus minisclerotigenes</name>
    <dbReference type="NCBI Taxonomy" id="656917"/>
    <lineage>
        <taxon>Eukaryota</taxon>
        <taxon>Fungi</taxon>
        <taxon>Dikarya</taxon>
        <taxon>Ascomycota</taxon>
        <taxon>Pezizomycotina</taxon>
        <taxon>Eurotiomycetes</taxon>
        <taxon>Eurotiomycetidae</taxon>
        <taxon>Eurotiales</taxon>
        <taxon>Aspergillaceae</taxon>
        <taxon>Aspergillus</taxon>
        <taxon>Aspergillus subgen. Circumdati</taxon>
    </lineage>
</organism>
<dbReference type="EMBL" id="ML732894">
    <property type="protein sequence ID" value="KAB8267643.1"/>
    <property type="molecule type" value="Genomic_DNA"/>
</dbReference>
<feature type="compositionally biased region" description="Polar residues" evidence="1">
    <location>
        <begin position="1"/>
        <end position="25"/>
    </location>
</feature>
<feature type="region of interest" description="Disordered" evidence="1">
    <location>
        <begin position="1"/>
        <end position="29"/>
    </location>
</feature>
<dbReference type="AlphaFoldDB" id="A0A5N6IR55"/>
<accession>A0A5N6IR55</accession>
<name>A0A5N6IR55_9EURO</name>
<reference evidence="2 3" key="1">
    <citation type="submission" date="2019-04" db="EMBL/GenBank/DDBJ databases">
        <title>Fungal friends and foes A comparative genomics study of 23 Aspergillus species from section Flavi.</title>
        <authorList>
            <consortium name="DOE Joint Genome Institute"/>
            <person name="Kjaerbolling I."/>
            <person name="Vesth T.C."/>
            <person name="Frisvad J.C."/>
            <person name="Nybo J.L."/>
            <person name="Theobald S."/>
            <person name="Kildgaard S."/>
            <person name="Petersen T.I."/>
            <person name="Kuo A."/>
            <person name="Sato A."/>
            <person name="Lyhne E.K."/>
            <person name="Kogle M.E."/>
            <person name="Wiebenga A."/>
            <person name="Kun R.S."/>
            <person name="Lubbers R.J."/>
            <person name="Makela M.R."/>
            <person name="Barry K."/>
            <person name="Chovatia M."/>
            <person name="Clum A."/>
            <person name="Daum C."/>
            <person name="Haridas S."/>
            <person name="He G."/>
            <person name="LaButti K."/>
            <person name="Lipzen A."/>
            <person name="Mondo S."/>
            <person name="Pangilinan J."/>
            <person name="Riley R."/>
            <person name="Salamov A."/>
            <person name="Simmons B.A."/>
            <person name="Magnuson J.K."/>
            <person name="Henrissat B."/>
            <person name="Mortensen U.H."/>
            <person name="Larsen T.O."/>
            <person name="De vries R.P."/>
            <person name="Grigoriev I.V."/>
            <person name="Machida M."/>
            <person name="Baker S.E."/>
            <person name="Andersen M.R."/>
        </authorList>
    </citation>
    <scope>NUCLEOTIDE SEQUENCE [LARGE SCALE GENOMIC DNA]</scope>
    <source>
        <strain evidence="2 3">CBS 117635</strain>
    </source>
</reference>
<gene>
    <name evidence="2" type="ORF">BDV30DRAFT_231417</name>
</gene>
<proteinExistence type="predicted"/>
<evidence type="ECO:0000256" key="1">
    <source>
        <dbReference type="SAM" id="MobiDB-lite"/>
    </source>
</evidence>
<sequence length="71" mass="8046">MTTKNYYWFPQNSGTDSPDPNQSSAFEKKKVEEREWECLCVQEEKGDIRAVLLTSSPGCDEAAITVDSREV</sequence>
<evidence type="ECO:0000313" key="3">
    <source>
        <dbReference type="Proteomes" id="UP000326289"/>
    </source>
</evidence>
<evidence type="ECO:0000313" key="2">
    <source>
        <dbReference type="EMBL" id="KAB8267643.1"/>
    </source>
</evidence>
<keyword evidence="3" id="KW-1185">Reference proteome</keyword>
<dbReference type="Proteomes" id="UP000326289">
    <property type="component" value="Unassembled WGS sequence"/>
</dbReference>